<evidence type="ECO:0000256" key="2">
    <source>
        <dbReference type="ARBA" id="ARBA00022448"/>
    </source>
</evidence>
<reference evidence="17" key="3">
    <citation type="submission" date="2023-07" db="EMBL/GenBank/DDBJ databases">
        <title>Identification of Pectobacterium versatile causing blackleg of potato from New York State with a whole genome sequencing approach.</title>
        <authorList>
            <person name="Ma X."/>
            <person name="Swingle B."/>
        </authorList>
    </citation>
    <scope>NUCLEOTIDE SEQUENCE [LARGE SCALE GENOMIC DNA]</scope>
    <source>
        <strain evidence="17">NY1588A</strain>
    </source>
</reference>
<dbReference type="Gene3D" id="1.10.3730.20">
    <property type="match status" value="1"/>
</dbReference>
<evidence type="ECO:0000256" key="6">
    <source>
        <dbReference type="ARBA" id="ARBA00022556"/>
    </source>
</evidence>
<dbReference type="eggNOG" id="COG2076">
    <property type="taxonomic scope" value="Bacteria"/>
</dbReference>
<comment type="caution">
    <text evidence="12">Lacks conserved residue(s) required for the propagation of feature annotation.</text>
</comment>
<dbReference type="InterPro" id="IPR000390">
    <property type="entry name" value="Small_drug/metabolite_transptr"/>
</dbReference>
<reference evidence="14 16" key="1">
    <citation type="journal article" date="2012" name="J. Bacteriol.">
        <title>Genome sequence of Pectobacterium sp. strain SCC3193.</title>
        <authorList>
            <person name="Koskinen J.P."/>
            <person name="Laine P."/>
            <person name="Niemi O."/>
            <person name="Nykyri J."/>
            <person name="Harjunpaa H."/>
            <person name="Auvinen P."/>
            <person name="Paulin L."/>
            <person name="Pirhonen M."/>
            <person name="Palva T."/>
            <person name="Holm L."/>
        </authorList>
    </citation>
    <scope>NUCLEOTIDE SEQUENCE [LARGE SCALE GENOMIC DNA]</scope>
    <source>
        <strain evidence="14 16">SCC3193</strain>
    </source>
</reference>
<keyword evidence="7 12" id="KW-0812">Transmembrane</keyword>
<keyword evidence="9 12" id="KW-1133">Transmembrane helix</keyword>
<dbReference type="PANTHER" id="PTHR30561:SF9">
    <property type="entry name" value="4-AMINO-4-DEOXY-L-ARABINOSE-PHOSPHOUNDECAPRENOL FLIPPASE SUBUNIT ARNF-RELATED"/>
    <property type="match status" value="1"/>
</dbReference>
<dbReference type="STRING" id="1905730.W5S_1262"/>
<evidence type="ECO:0000256" key="11">
    <source>
        <dbReference type="ARBA" id="ARBA00023136"/>
    </source>
</evidence>
<keyword evidence="8 12" id="KW-0448">Lipopolysaccharide biosynthesis</keyword>
<name>A0A0H3I3Z2_PECPM</name>
<dbReference type="GO" id="GO:1901505">
    <property type="term" value="F:carbohydrate derivative transmembrane transporter activity"/>
    <property type="evidence" value="ECO:0007669"/>
    <property type="project" value="InterPro"/>
</dbReference>
<dbReference type="RefSeq" id="WP_014699048.1">
    <property type="nucleotide sequence ID" value="NC_017845.1"/>
</dbReference>
<comment type="subcellular location">
    <subcellularLocation>
        <location evidence="12">Cell inner membrane</location>
        <topology evidence="12">Multi-pass membrane protein</topology>
    </subcellularLocation>
    <subcellularLocation>
        <location evidence="1">Cell membrane</location>
        <topology evidence="1">Multi-pass membrane protein</topology>
    </subcellularLocation>
</comment>
<dbReference type="PATRIC" id="fig|1166016.3.peg.1276"/>
<evidence type="ECO:0000256" key="1">
    <source>
        <dbReference type="ARBA" id="ARBA00004651"/>
    </source>
</evidence>
<keyword evidence="6 12" id="KW-0441">Lipid A biosynthesis</keyword>
<evidence type="ECO:0000256" key="5">
    <source>
        <dbReference type="ARBA" id="ARBA00022519"/>
    </source>
</evidence>
<sequence>MAKRGYVWALVSIVLASAAQVLMKSGMLALPIISMTHWSSLSTLPVGWPAVAVLVGIVCYGLSMVCWFMVLRYLPLSRAYPLISLSYAVVYLAAVFLPWLNEPMSLRKNFGVLVILLGVLLINRNTQATK</sequence>
<evidence type="ECO:0000256" key="10">
    <source>
        <dbReference type="ARBA" id="ARBA00023098"/>
    </source>
</evidence>
<dbReference type="EMBL" id="WABS01000057">
    <property type="protein sequence ID" value="MBI0556885.1"/>
    <property type="molecule type" value="Genomic_DNA"/>
</dbReference>
<feature type="transmembrane region" description="Helical" evidence="12">
    <location>
        <begin position="47"/>
        <end position="70"/>
    </location>
</feature>
<keyword evidence="5 12" id="KW-0997">Cell inner membrane</keyword>
<dbReference type="NCBIfam" id="NF002816">
    <property type="entry name" value="PRK02971.1-2"/>
    <property type="match status" value="1"/>
</dbReference>
<reference evidence="15" key="4">
    <citation type="submission" date="2024-05" db="EMBL/GenBank/DDBJ databases">
        <title>Identification of Pectobacterium versatile causing blackleg of potato from New York State with a whole genome sequencing approach.</title>
        <authorList>
            <person name="Ma X."/>
            <person name="Swingle B."/>
        </authorList>
    </citation>
    <scope>NUCLEOTIDE SEQUENCE</scope>
    <source>
        <strain evidence="15">NY1588A</strain>
    </source>
</reference>
<dbReference type="KEGG" id="pec:W5S_1262"/>
<evidence type="ECO:0000313" key="17">
    <source>
        <dbReference type="Proteomes" id="UP001194579"/>
    </source>
</evidence>
<keyword evidence="4 12" id="KW-0444">Lipid biosynthesis</keyword>
<evidence type="ECO:0000256" key="7">
    <source>
        <dbReference type="ARBA" id="ARBA00022692"/>
    </source>
</evidence>
<feature type="transmembrane region" description="Helical" evidence="12">
    <location>
        <begin position="82"/>
        <end position="100"/>
    </location>
</feature>
<gene>
    <name evidence="12 15" type="primary">arnF</name>
    <name evidence="14" type="ordered locus">W5S_1262</name>
    <name evidence="15" type="ORF">F6Q06_20710</name>
</gene>
<reference evidence="14" key="2">
    <citation type="submission" date="2012-03" db="EMBL/GenBank/DDBJ databases">
        <authorList>
            <person name="Koskinen P."/>
            <person name="Laine P."/>
            <person name="Niemi O."/>
            <person name="Nykyri J."/>
            <person name="Harjunpaa H."/>
            <person name="Auvinen P."/>
            <person name="Paulin L."/>
            <person name="Pirhonen M."/>
            <person name="Palva T."/>
            <person name="Holm L."/>
        </authorList>
    </citation>
    <scope>NUCLEOTIDE SEQUENCE</scope>
    <source>
        <strain evidence="14">SCC3193</strain>
    </source>
</reference>
<dbReference type="GO" id="GO:0005886">
    <property type="term" value="C:plasma membrane"/>
    <property type="evidence" value="ECO:0007669"/>
    <property type="project" value="UniProtKB-SubCell"/>
</dbReference>
<dbReference type="InterPro" id="IPR037185">
    <property type="entry name" value="EmrE-like"/>
</dbReference>
<dbReference type="UniPathway" id="UPA00030"/>
<evidence type="ECO:0000256" key="12">
    <source>
        <dbReference type="HAMAP-Rule" id="MF_00538"/>
    </source>
</evidence>
<keyword evidence="11 12" id="KW-0472">Membrane</keyword>
<evidence type="ECO:0000313" key="14">
    <source>
        <dbReference type="EMBL" id="AFI89363.1"/>
    </source>
</evidence>
<proteinExistence type="inferred from homology"/>
<protein>
    <recommendedName>
        <fullName evidence="12">Probable 4-amino-4-deoxy-L-arabinose-phosphoundecaprenol flippase subunit ArnF</fullName>
        <shortName evidence="12">L-Ara4N-phosphoundecaprenol flippase subunit ArnF</shortName>
    </recommendedName>
    <alternativeName>
        <fullName evidence="12">Undecaprenyl phosphate-aminoarabinose flippase subunit ArnF</fullName>
    </alternativeName>
</protein>
<feature type="domain" description="EamA" evidence="13">
    <location>
        <begin position="25"/>
        <end position="123"/>
    </location>
</feature>
<dbReference type="SUPFAM" id="SSF103481">
    <property type="entry name" value="Multidrug resistance efflux transporter EmrE"/>
    <property type="match status" value="1"/>
</dbReference>
<keyword evidence="2 12" id="KW-0813">Transport</keyword>
<dbReference type="Proteomes" id="UP001194579">
    <property type="component" value="Unassembled WGS sequence"/>
</dbReference>
<dbReference type="EMBL" id="CP003415">
    <property type="protein sequence ID" value="AFI89363.1"/>
    <property type="molecule type" value="Genomic_DNA"/>
</dbReference>
<evidence type="ECO:0000259" key="13">
    <source>
        <dbReference type="Pfam" id="PF00892"/>
    </source>
</evidence>
<evidence type="ECO:0000256" key="4">
    <source>
        <dbReference type="ARBA" id="ARBA00022516"/>
    </source>
</evidence>
<evidence type="ECO:0000256" key="3">
    <source>
        <dbReference type="ARBA" id="ARBA00022475"/>
    </source>
</evidence>
<dbReference type="Proteomes" id="UP000008044">
    <property type="component" value="Chromosome"/>
</dbReference>
<keyword evidence="10 12" id="KW-0443">Lipid metabolism</keyword>
<dbReference type="HAMAP" id="MF_00538">
    <property type="entry name" value="Flippase_ArnF"/>
    <property type="match status" value="1"/>
</dbReference>
<dbReference type="HOGENOM" id="CLU_131462_1_0_6"/>
<dbReference type="InterPro" id="IPR022832">
    <property type="entry name" value="Flippase_ArnF"/>
</dbReference>
<keyword evidence="3 12" id="KW-1003">Cell membrane</keyword>
<feature type="transmembrane region" description="Helical" evidence="12">
    <location>
        <begin position="106"/>
        <end position="123"/>
    </location>
</feature>
<comment type="subunit">
    <text evidence="12">Heterodimer of ArnE and ArnF.</text>
</comment>
<keyword evidence="17" id="KW-1185">Reference proteome</keyword>
<dbReference type="GO" id="GO:0009103">
    <property type="term" value="P:lipopolysaccharide biosynthetic process"/>
    <property type="evidence" value="ECO:0007669"/>
    <property type="project" value="UniProtKB-UniRule"/>
</dbReference>
<dbReference type="GO" id="GO:0009245">
    <property type="term" value="P:lipid A biosynthetic process"/>
    <property type="evidence" value="ECO:0007669"/>
    <property type="project" value="UniProtKB-UniRule"/>
</dbReference>
<comment type="pathway">
    <text evidence="12">Bacterial outer membrane biogenesis; lipopolysaccharide biosynthesis.</text>
</comment>
<comment type="function">
    <text evidence="12">Translocates 4-amino-4-deoxy-L-arabinose-phosphoundecaprenol (alpha-L-Ara4N-phosphoundecaprenol) from the cytoplasmic to the periplasmic side of the inner membrane.</text>
</comment>
<accession>A0A0H3I3Z2</accession>
<evidence type="ECO:0000313" key="15">
    <source>
        <dbReference type="EMBL" id="MBI0556885.1"/>
    </source>
</evidence>
<dbReference type="InterPro" id="IPR000620">
    <property type="entry name" value="EamA_dom"/>
</dbReference>
<comment type="similarity">
    <text evidence="12">Belongs to the ArnF family.</text>
</comment>
<evidence type="ECO:0000256" key="8">
    <source>
        <dbReference type="ARBA" id="ARBA00022985"/>
    </source>
</evidence>
<evidence type="ECO:0000313" key="16">
    <source>
        <dbReference type="Proteomes" id="UP000008044"/>
    </source>
</evidence>
<evidence type="ECO:0000256" key="9">
    <source>
        <dbReference type="ARBA" id="ARBA00022989"/>
    </source>
</evidence>
<dbReference type="PANTHER" id="PTHR30561">
    <property type="entry name" value="SMR FAMILY PROTON-DEPENDENT DRUG EFFLUX TRANSPORTER SUGE"/>
    <property type="match status" value="1"/>
</dbReference>
<dbReference type="Pfam" id="PF00892">
    <property type="entry name" value="EamA"/>
    <property type="match status" value="1"/>
</dbReference>
<dbReference type="AlphaFoldDB" id="A0A0H3I3Z2"/>
<organism evidence="14 16">
    <name type="scientific">Pectobacterium parmentieri</name>
    <dbReference type="NCBI Taxonomy" id="1905730"/>
    <lineage>
        <taxon>Bacteria</taxon>
        <taxon>Pseudomonadati</taxon>
        <taxon>Pseudomonadota</taxon>
        <taxon>Gammaproteobacteria</taxon>
        <taxon>Enterobacterales</taxon>
        <taxon>Pectobacteriaceae</taxon>
        <taxon>Pectobacterium</taxon>
    </lineage>
</organism>